<dbReference type="EMBL" id="QGGB01000008">
    <property type="protein sequence ID" value="PWN05831.1"/>
    <property type="molecule type" value="Genomic_DNA"/>
</dbReference>
<accession>A0A316TQ85</accession>
<dbReference type="OrthoDB" id="1523667at2"/>
<protein>
    <recommendedName>
        <fullName evidence="3">Outer membrane protein beta-barrel domain-containing protein</fullName>
    </recommendedName>
</protein>
<dbReference type="Proteomes" id="UP000245533">
    <property type="component" value="Unassembled WGS sequence"/>
</dbReference>
<dbReference type="RefSeq" id="WP_109647274.1">
    <property type="nucleotide sequence ID" value="NZ_QGGB01000008.1"/>
</dbReference>
<evidence type="ECO:0000313" key="1">
    <source>
        <dbReference type="EMBL" id="PWN05831.1"/>
    </source>
</evidence>
<dbReference type="AlphaFoldDB" id="A0A316TQ85"/>
<organism evidence="1 2">
    <name type="scientific">Rhodohalobacter mucosus</name>
    <dbReference type="NCBI Taxonomy" id="2079485"/>
    <lineage>
        <taxon>Bacteria</taxon>
        <taxon>Pseudomonadati</taxon>
        <taxon>Balneolota</taxon>
        <taxon>Balneolia</taxon>
        <taxon>Balneolales</taxon>
        <taxon>Balneolaceae</taxon>
        <taxon>Rhodohalobacter</taxon>
    </lineage>
</organism>
<comment type="caution">
    <text evidence="1">The sequence shown here is derived from an EMBL/GenBank/DDBJ whole genome shotgun (WGS) entry which is preliminary data.</text>
</comment>
<name>A0A316TQ85_9BACT</name>
<evidence type="ECO:0000313" key="2">
    <source>
        <dbReference type="Proteomes" id="UP000245533"/>
    </source>
</evidence>
<gene>
    <name evidence="1" type="ORF">DDZ15_11615</name>
</gene>
<proteinExistence type="predicted"/>
<reference evidence="1 2" key="1">
    <citation type="submission" date="2018-05" db="EMBL/GenBank/DDBJ databases">
        <title>Rhodohalobacter halophilus gen. nov., sp. nov., a moderately halophilic member of the family Balneolaceae.</title>
        <authorList>
            <person name="Liu Z.-W."/>
        </authorList>
    </citation>
    <scope>NUCLEOTIDE SEQUENCE [LARGE SCALE GENOMIC DNA]</scope>
    <source>
        <strain evidence="1 2">8A47</strain>
    </source>
</reference>
<keyword evidence="2" id="KW-1185">Reference proteome</keyword>
<evidence type="ECO:0008006" key="3">
    <source>
        <dbReference type="Google" id="ProtNLM"/>
    </source>
</evidence>
<sequence length="275" mass="31186">MTFSYGRFSTLLLLLIFFFSIQNSSAQIVEPEVIPTPRNINTLEQAYDAGFGIGVNMNNFGFGLASEYRNVIAPQSEFVAKIGITGLRDASEQTFTDIFFGQQIVPNKFKRGFAFPLMLGVRQRVFSDIVQDNYRFFVTGLVGGTAAFTYPYFEDINNNGYREQFVDFFEPVNDIFTGWSDGQWHFGGAGELKLGVDIGRNATRLNSIEFGYYFYYFPDGIQIMMPNQPIINPNAAPGQNPFLVDQDGDLILEPFFSPQKFFGTPQITFTFGWLW</sequence>